<dbReference type="Proteomes" id="UP000640930">
    <property type="component" value="Unassembled WGS sequence"/>
</dbReference>
<keyword evidence="2" id="KW-1185">Reference proteome</keyword>
<organism evidence="1 2">
    <name type="scientific">Ureibacillus galli</name>
    <dbReference type="NCBI Taxonomy" id="2762222"/>
    <lineage>
        <taxon>Bacteria</taxon>
        <taxon>Bacillati</taxon>
        <taxon>Bacillota</taxon>
        <taxon>Bacilli</taxon>
        <taxon>Bacillales</taxon>
        <taxon>Caryophanaceae</taxon>
        <taxon>Ureibacillus</taxon>
    </lineage>
</organism>
<evidence type="ECO:0000313" key="1">
    <source>
        <dbReference type="EMBL" id="MBD8025364.1"/>
    </source>
</evidence>
<name>A0ABR8X7S2_9BACL</name>
<reference evidence="1 2" key="1">
    <citation type="submission" date="2020-08" db="EMBL/GenBank/DDBJ databases">
        <title>A Genomic Blueprint of the Chicken Gut Microbiome.</title>
        <authorList>
            <person name="Gilroy R."/>
            <person name="Ravi A."/>
            <person name="Getino M."/>
            <person name="Pursley I."/>
            <person name="Horton D.L."/>
            <person name="Alikhan N.-F."/>
            <person name="Baker D."/>
            <person name="Gharbi K."/>
            <person name="Hall N."/>
            <person name="Watson M."/>
            <person name="Adriaenssens E.M."/>
            <person name="Foster-Nyarko E."/>
            <person name="Jarju S."/>
            <person name="Secka A."/>
            <person name="Antonio M."/>
            <person name="Oren A."/>
            <person name="Chaudhuri R."/>
            <person name="La Ragione R.M."/>
            <person name="Hildebrand F."/>
            <person name="Pallen M.J."/>
        </authorList>
    </citation>
    <scope>NUCLEOTIDE SEQUENCE [LARGE SCALE GENOMIC DNA]</scope>
    <source>
        <strain evidence="1 2">Re31</strain>
    </source>
</reference>
<dbReference type="RefSeq" id="WP_191705909.1">
    <property type="nucleotide sequence ID" value="NZ_JACSQA010000001.1"/>
</dbReference>
<evidence type="ECO:0000313" key="2">
    <source>
        <dbReference type="Proteomes" id="UP000640930"/>
    </source>
</evidence>
<comment type="caution">
    <text evidence="1">The sequence shown here is derived from an EMBL/GenBank/DDBJ whole genome shotgun (WGS) entry which is preliminary data.</text>
</comment>
<proteinExistence type="predicted"/>
<accession>A0ABR8X7S2</accession>
<gene>
    <name evidence="1" type="ORF">H9636_01720</name>
</gene>
<sequence length="118" mass="14143">MHDIIDFISIKQKKDNEKLHRMFRKANSLQNAEDIDKLVHDKTLVLQDHKLFLAFLKYLEGKEMDPETVFKDVLQLPKHQFEERYRMNWQSVVQLCFTFLAILKENDLEQYNAFIQGG</sequence>
<dbReference type="EMBL" id="JACSQA010000001">
    <property type="protein sequence ID" value="MBD8025364.1"/>
    <property type="molecule type" value="Genomic_DNA"/>
</dbReference>
<protein>
    <submittedName>
        <fullName evidence="1">Uncharacterized protein</fullName>
    </submittedName>
</protein>